<gene>
    <name evidence="8" type="ORF">ACFO5T_09415</name>
</gene>
<comment type="subcellular location">
    <subcellularLocation>
        <location evidence="1">Membrane</location>
        <topology evidence="1">Single-pass membrane protein</topology>
    </subcellularLocation>
</comment>
<evidence type="ECO:0000256" key="3">
    <source>
        <dbReference type="ARBA" id="ARBA00022692"/>
    </source>
</evidence>
<evidence type="ECO:0000313" key="8">
    <source>
        <dbReference type="EMBL" id="MFC4690644.1"/>
    </source>
</evidence>
<keyword evidence="3 7" id="KW-0812">Transmembrane</keyword>
<evidence type="ECO:0000256" key="5">
    <source>
        <dbReference type="ARBA" id="ARBA00023136"/>
    </source>
</evidence>
<organism evidence="8 9">
    <name type="scientific">Dokdonia genika</name>
    <dbReference type="NCBI Taxonomy" id="308113"/>
    <lineage>
        <taxon>Bacteria</taxon>
        <taxon>Pseudomonadati</taxon>
        <taxon>Bacteroidota</taxon>
        <taxon>Flavobacteriia</taxon>
        <taxon>Flavobacteriales</taxon>
        <taxon>Flavobacteriaceae</taxon>
        <taxon>Dokdonia</taxon>
    </lineage>
</organism>
<keyword evidence="5 7" id="KW-0472">Membrane</keyword>
<dbReference type="Gene3D" id="1.20.1440.20">
    <property type="entry name" value="LemA-like domain"/>
    <property type="match status" value="1"/>
</dbReference>
<comment type="similarity">
    <text evidence="2">Belongs to the LemA family.</text>
</comment>
<reference evidence="9" key="1">
    <citation type="journal article" date="2019" name="Int. J. Syst. Evol. Microbiol.">
        <title>The Global Catalogue of Microorganisms (GCM) 10K type strain sequencing project: providing services to taxonomists for standard genome sequencing and annotation.</title>
        <authorList>
            <consortium name="The Broad Institute Genomics Platform"/>
            <consortium name="The Broad Institute Genome Sequencing Center for Infectious Disease"/>
            <person name="Wu L."/>
            <person name="Ma J."/>
        </authorList>
    </citation>
    <scope>NUCLEOTIDE SEQUENCE [LARGE SCALE GENOMIC DNA]</scope>
    <source>
        <strain evidence="9">CGMCC 4.7427</strain>
    </source>
</reference>
<evidence type="ECO:0000256" key="2">
    <source>
        <dbReference type="ARBA" id="ARBA00008854"/>
    </source>
</evidence>
<evidence type="ECO:0000256" key="6">
    <source>
        <dbReference type="SAM" id="Coils"/>
    </source>
</evidence>
<dbReference type="PANTHER" id="PTHR34478">
    <property type="entry name" value="PROTEIN LEMA"/>
    <property type="match status" value="1"/>
</dbReference>
<accession>A0ABV9L952</accession>
<comment type="caution">
    <text evidence="8">The sequence shown here is derived from an EMBL/GenBank/DDBJ whole genome shotgun (WGS) entry which is preliminary data.</text>
</comment>
<sequence length="209" mass="23330">MNKTKIAGLGCLGIILIGAVIAVVIAFAVGPKFYNTAIDLQENATSQWANVQSSYQRRADLIPNIVNTAKGYAEFEQSTLIGVIEARSKATSITIDPSNITPAQLKQFQQAQEGLTSALSRLLAVFERYPDLKANENFKELINELERTENRINVERNRFNESVKPFNVHIKKFPNNFINNFIGKFSEMEYFEADAGSENAPNVEFDFGS</sequence>
<feature type="transmembrane region" description="Helical" evidence="7">
    <location>
        <begin position="6"/>
        <end position="29"/>
    </location>
</feature>
<evidence type="ECO:0000256" key="7">
    <source>
        <dbReference type="SAM" id="Phobius"/>
    </source>
</evidence>
<feature type="coiled-coil region" evidence="6">
    <location>
        <begin position="131"/>
        <end position="162"/>
    </location>
</feature>
<keyword evidence="4 7" id="KW-1133">Transmembrane helix</keyword>
<proteinExistence type="inferred from homology"/>
<dbReference type="SUPFAM" id="SSF140478">
    <property type="entry name" value="LemA-like"/>
    <property type="match status" value="1"/>
</dbReference>
<dbReference type="RefSeq" id="WP_380033855.1">
    <property type="nucleotide sequence ID" value="NZ_JBHSHB010000014.1"/>
</dbReference>
<dbReference type="EMBL" id="JBHSHB010000014">
    <property type="protein sequence ID" value="MFC4690644.1"/>
    <property type="molecule type" value="Genomic_DNA"/>
</dbReference>
<evidence type="ECO:0000256" key="4">
    <source>
        <dbReference type="ARBA" id="ARBA00022989"/>
    </source>
</evidence>
<dbReference type="InterPro" id="IPR007156">
    <property type="entry name" value="MamQ_LemA"/>
</dbReference>
<keyword evidence="9" id="KW-1185">Reference proteome</keyword>
<dbReference type="InterPro" id="IPR023353">
    <property type="entry name" value="LemA-like_dom_sf"/>
</dbReference>
<keyword evidence="6" id="KW-0175">Coiled coil</keyword>
<protein>
    <submittedName>
        <fullName evidence="8">LemA family protein</fullName>
    </submittedName>
</protein>
<evidence type="ECO:0000256" key="1">
    <source>
        <dbReference type="ARBA" id="ARBA00004167"/>
    </source>
</evidence>
<dbReference type="PANTHER" id="PTHR34478:SF2">
    <property type="entry name" value="MEMBRANE PROTEIN"/>
    <property type="match status" value="1"/>
</dbReference>
<dbReference type="Proteomes" id="UP001595878">
    <property type="component" value="Unassembled WGS sequence"/>
</dbReference>
<evidence type="ECO:0000313" key="9">
    <source>
        <dbReference type="Proteomes" id="UP001595878"/>
    </source>
</evidence>
<dbReference type="Pfam" id="PF04011">
    <property type="entry name" value="LemA"/>
    <property type="match status" value="1"/>
</dbReference>
<name>A0ABV9L952_9FLAO</name>